<dbReference type="GeneID" id="62764507"/>
<feature type="transmembrane region" description="Helical" evidence="7">
    <location>
        <begin position="191"/>
        <end position="211"/>
    </location>
</feature>
<sequence length="564" mass="61468">MVFTLGTFVFFTALVAVISWYLTKDDDLKTESGYFLGGRSLSATVIAGSMMLTNLSTEQMVGLNAQGFKSGLAVIAWESGASIGIVILAIYFLPKYLQGSITTVPEFLEERYDKSVRNIVSIFFLLTLGIAFLPTVLYSGSIAMMKLFDIPGIFGISQESAIVLSVWLIGIIGSIYAIFGGLKAVAVSDTVNGVGLVIGGLAIPVLGFIYLGDGSMLKGMEYIFQHAPEKLNTIGGKDSQAPFGAAITGMRITALYYWCTNQAIIQRALGAKSLKEGQKGVLLTALLKIVVAPLILVVPGIIAYCIYGNEIGGDIVYPTLVNKLLPTYMTGFFGAVLFGAVLSSFNSALNSASTIFSLNIYKPLFKPEASEEYLIKISKYFGTILAVFSMIVAPFISKSSGGLFEFIQKVAGLFSVPIAIIVLVGIFSRKASALAAKISMGFFVIVYGYTQFIGSFKLHFLYVVAILFVICLIIIYVVDKIIPPKKEYSLPVRYEVPIEPWEYRYTVSVILMALLVYIYVIFSKLGILYGGEFIKMRASIITLIFIVITGLICTWTRKIEKNSK</sequence>
<dbReference type="GO" id="GO:0005886">
    <property type="term" value="C:plasma membrane"/>
    <property type="evidence" value="ECO:0007669"/>
    <property type="project" value="TreeGrafter"/>
</dbReference>
<feature type="transmembrane region" description="Helical" evidence="7">
    <location>
        <begin position="241"/>
        <end position="259"/>
    </location>
</feature>
<name>A0A414PN71_FUSMR</name>
<keyword evidence="5 7" id="KW-0472">Membrane</keyword>
<dbReference type="PANTHER" id="PTHR11819:SF195">
    <property type="entry name" value="SODIUM_GLUCOSE COTRANSPORTER 4"/>
    <property type="match status" value="1"/>
</dbReference>
<dbReference type="Pfam" id="PF00474">
    <property type="entry name" value="SSF"/>
    <property type="match status" value="1"/>
</dbReference>
<accession>A0A414PN71</accession>
<feature type="transmembrane region" description="Helical" evidence="7">
    <location>
        <begin position="503"/>
        <end position="522"/>
    </location>
</feature>
<dbReference type="CDD" id="cd10328">
    <property type="entry name" value="SLC5sbd_YidK"/>
    <property type="match status" value="1"/>
</dbReference>
<dbReference type="NCBIfam" id="TIGR00813">
    <property type="entry name" value="sss"/>
    <property type="match status" value="1"/>
</dbReference>
<dbReference type="AlphaFoldDB" id="A0A414PN71"/>
<dbReference type="PANTHER" id="PTHR11819">
    <property type="entry name" value="SOLUTE CARRIER FAMILY 5"/>
    <property type="match status" value="1"/>
</dbReference>
<evidence type="ECO:0000256" key="3">
    <source>
        <dbReference type="ARBA" id="ARBA00022692"/>
    </source>
</evidence>
<keyword evidence="3 7" id="KW-0812">Transmembrane</keyword>
<feature type="transmembrane region" description="Helical" evidence="7">
    <location>
        <begin position="34"/>
        <end position="52"/>
    </location>
</feature>
<feature type="transmembrane region" description="Helical" evidence="7">
    <location>
        <begin position="434"/>
        <end position="454"/>
    </location>
</feature>
<comment type="subcellular location">
    <subcellularLocation>
        <location evidence="1">Membrane</location>
        <topology evidence="1">Multi-pass membrane protein</topology>
    </subcellularLocation>
</comment>
<evidence type="ECO:0000256" key="2">
    <source>
        <dbReference type="ARBA" id="ARBA00006434"/>
    </source>
</evidence>
<dbReference type="RefSeq" id="WP_005886445.1">
    <property type="nucleotide sequence ID" value="NZ_CABMMQ010000002.1"/>
</dbReference>
<evidence type="ECO:0000313" key="8">
    <source>
        <dbReference type="EMBL" id="RHF69991.1"/>
    </source>
</evidence>
<evidence type="ECO:0000256" key="6">
    <source>
        <dbReference type="RuleBase" id="RU362091"/>
    </source>
</evidence>
<dbReference type="GO" id="GO:0005412">
    <property type="term" value="F:D-glucose:sodium symporter activity"/>
    <property type="evidence" value="ECO:0007669"/>
    <property type="project" value="TreeGrafter"/>
</dbReference>
<feature type="transmembrane region" description="Helical" evidence="7">
    <location>
        <begin position="280"/>
        <end position="307"/>
    </location>
</feature>
<evidence type="ECO:0000256" key="5">
    <source>
        <dbReference type="ARBA" id="ARBA00023136"/>
    </source>
</evidence>
<gene>
    <name evidence="8" type="ORF">DW663_11730</name>
</gene>
<comment type="caution">
    <text evidence="8">The sequence shown here is derived from an EMBL/GenBank/DDBJ whole genome shotgun (WGS) entry which is preliminary data.</text>
</comment>
<feature type="transmembrane region" description="Helical" evidence="7">
    <location>
        <begin position="327"/>
        <end position="349"/>
    </location>
</feature>
<feature type="transmembrane region" description="Helical" evidence="7">
    <location>
        <begin position="160"/>
        <end position="179"/>
    </location>
</feature>
<dbReference type="Proteomes" id="UP000284676">
    <property type="component" value="Unassembled WGS sequence"/>
</dbReference>
<dbReference type="NCBIfam" id="NF007790">
    <property type="entry name" value="PRK10484.1"/>
    <property type="match status" value="1"/>
</dbReference>
<evidence type="ECO:0000256" key="1">
    <source>
        <dbReference type="ARBA" id="ARBA00004141"/>
    </source>
</evidence>
<feature type="transmembrane region" description="Helical" evidence="7">
    <location>
        <begin position="380"/>
        <end position="397"/>
    </location>
</feature>
<keyword evidence="4 7" id="KW-1133">Transmembrane helix</keyword>
<proteinExistence type="inferred from homology"/>
<feature type="transmembrane region" description="Helical" evidence="7">
    <location>
        <begin position="119"/>
        <end position="140"/>
    </location>
</feature>
<feature type="transmembrane region" description="Helical" evidence="7">
    <location>
        <begin position="72"/>
        <end position="93"/>
    </location>
</feature>
<feature type="transmembrane region" description="Helical" evidence="7">
    <location>
        <begin position="409"/>
        <end position="427"/>
    </location>
</feature>
<dbReference type="InterPro" id="IPR001734">
    <property type="entry name" value="Na/solute_symporter"/>
</dbReference>
<organism evidence="8 9">
    <name type="scientific">Fusobacterium mortiferum</name>
    <dbReference type="NCBI Taxonomy" id="850"/>
    <lineage>
        <taxon>Bacteria</taxon>
        <taxon>Fusobacteriati</taxon>
        <taxon>Fusobacteriota</taxon>
        <taxon>Fusobacteriia</taxon>
        <taxon>Fusobacteriales</taxon>
        <taxon>Fusobacteriaceae</taxon>
        <taxon>Fusobacterium</taxon>
    </lineage>
</organism>
<comment type="similarity">
    <text evidence="2 6">Belongs to the sodium:solute symporter (SSF) (TC 2.A.21) family.</text>
</comment>
<feature type="transmembrane region" description="Helical" evidence="7">
    <location>
        <begin position="534"/>
        <end position="555"/>
    </location>
</feature>
<dbReference type="Gene3D" id="1.20.1730.10">
    <property type="entry name" value="Sodium/glucose cotransporter"/>
    <property type="match status" value="1"/>
</dbReference>
<reference evidence="8 9" key="1">
    <citation type="submission" date="2018-08" db="EMBL/GenBank/DDBJ databases">
        <title>A genome reference for cultivated species of the human gut microbiota.</title>
        <authorList>
            <person name="Zou Y."/>
            <person name="Xue W."/>
            <person name="Luo G."/>
        </authorList>
    </citation>
    <scope>NUCLEOTIDE SEQUENCE [LARGE SCALE GENOMIC DNA]</scope>
    <source>
        <strain evidence="8 9">AM25-1</strain>
    </source>
</reference>
<feature type="transmembrane region" description="Helical" evidence="7">
    <location>
        <begin position="6"/>
        <end position="22"/>
    </location>
</feature>
<evidence type="ECO:0000256" key="7">
    <source>
        <dbReference type="SAM" id="Phobius"/>
    </source>
</evidence>
<evidence type="ECO:0000313" key="9">
    <source>
        <dbReference type="Proteomes" id="UP000284676"/>
    </source>
</evidence>
<protein>
    <submittedName>
        <fullName evidence="8">Solute:sodium symporter family transporter</fullName>
    </submittedName>
</protein>
<dbReference type="InterPro" id="IPR038377">
    <property type="entry name" value="Na/Glc_symporter_sf"/>
</dbReference>
<dbReference type="EMBL" id="QRHL01000033">
    <property type="protein sequence ID" value="RHF69991.1"/>
    <property type="molecule type" value="Genomic_DNA"/>
</dbReference>
<feature type="transmembrane region" description="Helical" evidence="7">
    <location>
        <begin position="460"/>
        <end position="482"/>
    </location>
</feature>
<dbReference type="PROSITE" id="PS50283">
    <property type="entry name" value="NA_SOLUT_SYMP_3"/>
    <property type="match status" value="1"/>
</dbReference>
<evidence type="ECO:0000256" key="4">
    <source>
        <dbReference type="ARBA" id="ARBA00022989"/>
    </source>
</evidence>